<proteinExistence type="inferred from homology"/>
<dbReference type="GO" id="GO:0110155">
    <property type="term" value="P:NAD-cap decapping"/>
    <property type="evidence" value="ECO:0007669"/>
    <property type="project" value="TreeGrafter"/>
</dbReference>
<dbReference type="EMBL" id="LSRL02000057">
    <property type="protein sequence ID" value="TDG46489.1"/>
    <property type="molecule type" value="Genomic_DNA"/>
</dbReference>
<keyword evidence="2" id="KW-0539">Nucleus</keyword>
<sequence length="212" mass="24768">MRALRKRCLIAGVHPTGISNGSQDRNLEGQYYCIFRTEISGIHVLFDAPILAEHSINTSFGLPKTFVDLKLRTIKMKPSEWANHNRSDVLKWWVESFLTGIEKIYIAYHDRQGNVHKIINRKLRELWRDCEHDWSPNICGHFLSRCLGNIKTLLANVDSASTVYLLEYDAENGNLRYKYATERSEYTFIPDWFRLMMEESLEHLNAATQFQI</sequence>
<dbReference type="AlphaFoldDB" id="A0A484BCP6"/>
<keyword evidence="2" id="KW-0378">Hydrolase</keyword>
<comment type="similarity">
    <text evidence="1 2">Belongs to the DXO/Dom3Z family.</text>
</comment>
<reference evidence="4 5" key="1">
    <citation type="journal article" date="2019" name="J. Hered.">
        <title>An Improved Genome Assembly for Drosophila navojoa, the Basal Species in the mojavensis Cluster.</title>
        <authorList>
            <person name="Vanderlinde T."/>
            <person name="Dupim E.G."/>
            <person name="Nazario-Yepiz N.O."/>
            <person name="Carvalho A.B."/>
        </authorList>
    </citation>
    <scope>NUCLEOTIDE SEQUENCE [LARGE SCALE GENOMIC DNA]</scope>
    <source>
        <strain evidence="4">Navoj_Jal97</strain>
        <tissue evidence="4">Whole organism</tissue>
    </source>
</reference>
<dbReference type="GO" id="GO:0000956">
    <property type="term" value="P:nuclear-transcribed mRNA catabolic process"/>
    <property type="evidence" value="ECO:0007669"/>
    <property type="project" value="TreeGrafter"/>
</dbReference>
<keyword evidence="5" id="KW-1185">Reference proteome</keyword>
<comment type="caution">
    <text evidence="4">The sequence shown here is derived from an EMBL/GenBank/DDBJ whole genome shotgun (WGS) entry which is preliminary data.</text>
</comment>
<protein>
    <recommendedName>
        <fullName evidence="2">Decapping nuclease</fullName>
        <ecNumber evidence="2">3.6.1.-</ecNumber>
    </recommendedName>
</protein>
<comment type="subcellular location">
    <subcellularLocation>
        <location evidence="2">Nucleus</location>
    </subcellularLocation>
</comment>
<evidence type="ECO:0000313" key="5">
    <source>
        <dbReference type="Proteomes" id="UP000295192"/>
    </source>
</evidence>
<gene>
    <name evidence="4" type="ORF">AWZ03_007050</name>
</gene>
<dbReference type="GO" id="GO:0005829">
    <property type="term" value="C:cytosol"/>
    <property type="evidence" value="ECO:0007669"/>
    <property type="project" value="TreeGrafter"/>
</dbReference>
<evidence type="ECO:0000256" key="1">
    <source>
        <dbReference type="ARBA" id="ARBA00006562"/>
    </source>
</evidence>
<dbReference type="PANTHER" id="PTHR12395">
    <property type="entry name" value="DOM-3 RELATED"/>
    <property type="match status" value="1"/>
</dbReference>
<dbReference type="GO" id="GO:0000166">
    <property type="term" value="F:nucleotide binding"/>
    <property type="evidence" value="ECO:0007669"/>
    <property type="project" value="UniProtKB-KW"/>
</dbReference>
<dbReference type="InterPro" id="IPR039039">
    <property type="entry name" value="RAI1-like_fam"/>
</dbReference>
<accession>A0A484BCP6</accession>
<comment type="cofactor">
    <cofactor evidence="2">
        <name>a divalent metal cation</name>
        <dbReference type="ChEBI" id="CHEBI:60240"/>
    </cofactor>
</comment>
<keyword evidence="2" id="KW-0694">RNA-binding</keyword>
<dbReference type="GO" id="GO:0005634">
    <property type="term" value="C:nucleus"/>
    <property type="evidence" value="ECO:0007669"/>
    <property type="project" value="UniProtKB-SubCell"/>
</dbReference>
<feature type="domain" description="RAI1-like" evidence="3">
    <location>
        <begin position="19"/>
        <end position="194"/>
    </location>
</feature>
<evidence type="ECO:0000256" key="2">
    <source>
        <dbReference type="RuleBase" id="RU367113"/>
    </source>
</evidence>
<dbReference type="PANTHER" id="PTHR12395:SF9">
    <property type="entry name" value="DECAPPING AND EXORIBONUCLEASE PROTEIN"/>
    <property type="match status" value="1"/>
</dbReference>
<dbReference type="EC" id="3.6.1.-" evidence="2"/>
<keyword evidence="2" id="KW-0547">Nucleotide-binding</keyword>
<dbReference type="OMA" id="KPSEWAN"/>
<keyword evidence="2" id="KW-0479">Metal-binding</keyword>
<evidence type="ECO:0000313" key="4">
    <source>
        <dbReference type="EMBL" id="TDG46489.1"/>
    </source>
</evidence>
<dbReference type="GO" id="GO:0004518">
    <property type="term" value="F:nuclease activity"/>
    <property type="evidence" value="ECO:0007669"/>
    <property type="project" value="UniProtKB-KW"/>
</dbReference>
<dbReference type="STRING" id="7232.A0A484BCP6"/>
<dbReference type="Proteomes" id="UP000295192">
    <property type="component" value="Unassembled WGS sequence"/>
</dbReference>
<dbReference type="InterPro" id="IPR013961">
    <property type="entry name" value="RAI1"/>
</dbReference>
<evidence type="ECO:0000259" key="3">
    <source>
        <dbReference type="Pfam" id="PF08652"/>
    </source>
</evidence>
<comment type="function">
    <text evidence="2">Decapping enzyme for NAD-capped RNAs: specifically hydrolyzes the nicotinamide adenine dinucleotide (NAD) cap from a subset of RNAs by removing the entire NAD moiety from the 5'-end of an NAD-capped RNA.</text>
</comment>
<dbReference type="GO" id="GO:0016787">
    <property type="term" value="F:hydrolase activity"/>
    <property type="evidence" value="ECO:0007669"/>
    <property type="project" value="UniProtKB-KW"/>
</dbReference>
<dbReference type="GO" id="GO:0046872">
    <property type="term" value="F:metal ion binding"/>
    <property type="evidence" value="ECO:0007669"/>
    <property type="project" value="UniProtKB-KW"/>
</dbReference>
<dbReference type="Pfam" id="PF08652">
    <property type="entry name" value="RAI1"/>
    <property type="match status" value="1"/>
</dbReference>
<organism evidence="4 5">
    <name type="scientific">Drosophila navojoa</name>
    <name type="common">Fruit fly</name>
    <dbReference type="NCBI Taxonomy" id="7232"/>
    <lineage>
        <taxon>Eukaryota</taxon>
        <taxon>Metazoa</taxon>
        <taxon>Ecdysozoa</taxon>
        <taxon>Arthropoda</taxon>
        <taxon>Hexapoda</taxon>
        <taxon>Insecta</taxon>
        <taxon>Pterygota</taxon>
        <taxon>Neoptera</taxon>
        <taxon>Endopterygota</taxon>
        <taxon>Diptera</taxon>
        <taxon>Brachycera</taxon>
        <taxon>Muscomorpha</taxon>
        <taxon>Ephydroidea</taxon>
        <taxon>Drosophilidae</taxon>
        <taxon>Drosophila</taxon>
    </lineage>
</organism>
<keyword evidence="2" id="KW-0540">Nuclease</keyword>
<name>A0A484BCP6_DRONA</name>
<dbReference type="GO" id="GO:0003723">
    <property type="term" value="F:RNA binding"/>
    <property type="evidence" value="ECO:0007669"/>
    <property type="project" value="UniProtKB-KW"/>
</dbReference>
<dbReference type="OrthoDB" id="5853397at2759"/>